<accession>A0A1G2R1M3</accession>
<evidence type="ECO:0000313" key="1">
    <source>
        <dbReference type="EMBL" id="OHA66498.1"/>
    </source>
</evidence>
<reference evidence="1 2" key="1">
    <citation type="journal article" date="2016" name="Nat. Commun.">
        <title>Thousands of microbial genomes shed light on interconnected biogeochemical processes in an aquifer system.</title>
        <authorList>
            <person name="Anantharaman K."/>
            <person name="Brown C.T."/>
            <person name="Hug L.A."/>
            <person name="Sharon I."/>
            <person name="Castelle C.J."/>
            <person name="Probst A.J."/>
            <person name="Thomas B.C."/>
            <person name="Singh A."/>
            <person name="Wilkins M.J."/>
            <person name="Karaoz U."/>
            <person name="Brodie E.L."/>
            <person name="Williams K.H."/>
            <person name="Hubbard S.S."/>
            <person name="Banfield J.F."/>
        </authorList>
    </citation>
    <scope>NUCLEOTIDE SEQUENCE [LARGE SCALE GENOMIC DNA]</scope>
</reference>
<dbReference type="AlphaFoldDB" id="A0A1G2R1M3"/>
<dbReference type="Proteomes" id="UP000178092">
    <property type="component" value="Unassembled WGS sequence"/>
</dbReference>
<proteinExistence type="predicted"/>
<gene>
    <name evidence="1" type="ORF">A3C04_04145</name>
</gene>
<dbReference type="EMBL" id="MHTV01000032">
    <property type="protein sequence ID" value="OHA66498.1"/>
    <property type="molecule type" value="Genomic_DNA"/>
</dbReference>
<name>A0A1G2R1M3_9BACT</name>
<organism evidence="1 2">
    <name type="scientific">Candidatus Wildermuthbacteria bacterium RIFCSPHIGHO2_02_FULL_45_25</name>
    <dbReference type="NCBI Taxonomy" id="1802450"/>
    <lineage>
        <taxon>Bacteria</taxon>
        <taxon>Candidatus Wildermuthiibacteriota</taxon>
    </lineage>
</organism>
<comment type="caution">
    <text evidence="1">The sequence shown here is derived from an EMBL/GenBank/DDBJ whole genome shotgun (WGS) entry which is preliminary data.</text>
</comment>
<evidence type="ECO:0000313" key="2">
    <source>
        <dbReference type="Proteomes" id="UP000178092"/>
    </source>
</evidence>
<sequence>MSSKESFFNFLIENTLNCETTHKVLRTLGARLARAPGIFQQKNIRVLKTLCVVSQFKVKSSNIQSKTPVEGRFA</sequence>
<protein>
    <submittedName>
        <fullName evidence="1">Uncharacterized protein</fullName>
    </submittedName>
</protein>